<sequence length="597" mass="66485">MQLKLIDLFESIRWAKNGDLTDFSQTNYEAGWAHLGDDTPTVQDFNYVQAMNDQKDQWLFAQINEVLKAQGIKATEDDLPALKRAIEKLVTAKSTPKTITDKTKNAFDTSGHTHEIDRATTTKAGIVQLSNDDNSDDETKAPTLKAIKKLKGLYDGLRRLLDSYIPNSKKSNAVNSPSSETVATSAAAKTAYDKGVEAKKAAENAQRTADEAVRFNRNYFSGDLNTLNDKHEVCYLEQAQTKNRNFPSNAYQWGVLHVYSNGSLGSQVYYADNGELWARTRWHNHDWNEWKRLDGLNIPALLNAEIVKVKSIADSNTRNFANYIPNSKKSNEVDSTSTDTIASSRAVKLAYDRGTTALNAANGAQRSADNAQQAANGAQRSADNAQQAANGAKKAADNAQQAADNANSNANERVPKNGDSTIIGSLLARHPNINNGSWSNWKLATKNGFWSWEVNPDSHTANNRRFNMKYSEGDKNYYLAFPHVDNNGDTVAYRSWVNEQIKNKVNAEDYSRGTGWRKSPDGFLHQWLRLDAGNDSYRRYTFPRAFSQQCFAVFVCDFVSQSYFYPVGIAVGEWDKTGFYLKSSRDTAGVVVFAIGI</sequence>
<accession>A0A1V3L5L1</accession>
<dbReference type="InterPro" id="IPR005068">
    <property type="entry name" value="Phage_lambda_Stf-r2"/>
</dbReference>
<protein>
    <recommendedName>
        <fullName evidence="2">Putative tail fiber protein gp53-like C-terminal domain-containing protein</fullName>
    </recommendedName>
</protein>
<dbReference type="Gene3D" id="2.60.40.3940">
    <property type="match status" value="1"/>
</dbReference>
<dbReference type="GO" id="GO:0019062">
    <property type="term" value="P:virion attachment to host cell"/>
    <property type="evidence" value="ECO:0007669"/>
    <property type="project" value="InterPro"/>
</dbReference>
<dbReference type="EMBL" id="MLAI01000024">
    <property type="protein sequence ID" value="OOF85145.1"/>
    <property type="molecule type" value="Genomic_DNA"/>
</dbReference>
<dbReference type="RefSeq" id="WP_077553500.1">
    <property type="nucleotide sequence ID" value="NZ_MLAI01000024.1"/>
</dbReference>
<feature type="domain" description="Putative tail fiber protein gp53-like C-terminal" evidence="2">
    <location>
        <begin position="518"/>
        <end position="596"/>
    </location>
</feature>
<gene>
    <name evidence="3" type="ORF">BKG88_09290</name>
</gene>
<dbReference type="Pfam" id="PF21882">
    <property type="entry name" value="Gp53-like_C"/>
    <property type="match status" value="1"/>
</dbReference>
<proteinExistence type="predicted"/>
<evidence type="ECO:0000256" key="1">
    <source>
        <dbReference type="SAM" id="MobiDB-lite"/>
    </source>
</evidence>
<name>A0A1V3L5L1_9PAST</name>
<evidence type="ECO:0000259" key="2">
    <source>
        <dbReference type="Pfam" id="PF21882"/>
    </source>
</evidence>
<evidence type="ECO:0000313" key="4">
    <source>
        <dbReference type="Proteomes" id="UP000189353"/>
    </source>
</evidence>
<dbReference type="GO" id="GO:0046718">
    <property type="term" value="P:symbiont entry into host cell"/>
    <property type="evidence" value="ECO:0007669"/>
    <property type="project" value="InterPro"/>
</dbReference>
<organism evidence="3 4">
    <name type="scientific">Rodentibacter ratti</name>
    <dbReference type="NCBI Taxonomy" id="1906745"/>
    <lineage>
        <taxon>Bacteria</taxon>
        <taxon>Pseudomonadati</taxon>
        <taxon>Pseudomonadota</taxon>
        <taxon>Gammaproteobacteria</taxon>
        <taxon>Pasteurellales</taxon>
        <taxon>Pasteurellaceae</taxon>
        <taxon>Rodentibacter</taxon>
    </lineage>
</organism>
<evidence type="ECO:0000313" key="3">
    <source>
        <dbReference type="EMBL" id="OOF85145.1"/>
    </source>
</evidence>
<dbReference type="AlphaFoldDB" id="A0A1V3L5L1"/>
<reference evidence="3 4" key="1">
    <citation type="submission" date="2016-10" db="EMBL/GenBank/DDBJ databases">
        <title>Rodentibacter gen. nov. and new species.</title>
        <authorList>
            <person name="Christensen H."/>
        </authorList>
    </citation>
    <scope>NUCLEOTIDE SEQUENCE [LARGE SCALE GENOMIC DNA]</scope>
    <source>
        <strain evidence="3 4">Ppn158</strain>
    </source>
</reference>
<feature type="region of interest" description="Disordered" evidence="1">
    <location>
        <begin position="362"/>
        <end position="417"/>
    </location>
</feature>
<feature type="compositionally biased region" description="Low complexity" evidence="1">
    <location>
        <begin position="367"/>
        <end position="411"/>
    </location>
</feature>
<dbReference type="Pfam" id="PF03406">
    <property type="entry name" value="Phage_fiber_2"/>
    <property type="match status" value="1"/>
</dbReference>
<dbReference type="Proteomes" id="UP000189353">
    <property type="component" value="Unassembled WGS sequence"/>
</dbReference>
<dbReference type="InterPro" id="IPR054075">
    <property type="entry name" value="Gp53-like_C"/>
</dbReference>
<comment type="caution">
    <text evidence="3">The sequence shown here is derived from an EMBL/GenBank/DDBJ whole genome shotgun (WGS) entry which is preliminary data.</text>
</comment>